<reference evidence="9" key="1">
    <citation type="submission" date="2024-02" db="EMBL/GenBank/DDBJ databases">
        <authorList>
            <consortium name="ELIXIR-Norway"/>
            <consortium name="Elixir Norway"/>
        </authorList>
    </citation>
    <scope>NUCLEOTIDE SEQUENCE</scope>
</reference>
<dbReference type="PANTHER" id="PTHR10639">
    <property type="entry name" value="CLATHRIN LIGHT CHAIN"/>
    <property type="match status" value="1"/>
</dbReference>
<keyword evidence="6 7" id="KW-0968">Cytoplasmic vesicle</keyword>
<comment type="similarity">
    <text evidence="3 7">Belongs to the clathrin light chain family.</text>
</comment>
<feature type="compositionally biased region" description="Basic and acidic residues" evidence="8">
    <location>
        <begin position="61"/>
        <end position="78"/>
    </location>
</feature>
<sequence>MAHDAYSGGGEEDLGDHGSLRPFGNEFNSFDPRVESARFDSSRMESSRFDSSFRASEDFNADHFHDDEGSKDAFDDFKGASNNGFEHHPPPIYEDSYDDEQATGNPAMYSQSLGSESPSDFAQRSEYSVPDYSPPVHLNGRATFNTKELDEDFFAQESPIDDANGAVLPPPEEMEPEEGHILREWKRQNALYLEEKERIERERLQQIIDDADDYKDELIAKRKMNREANIKKNRDQEKVYLANQENFHKNADKAYWKAVAELLPKELPPSLEPKGRKDKKEKKSTFVANKGPKPGKPTDLGRMRQVLLKLKHNPPAHMIPPPSPPPKPAAEATKETAKGENPAAEAAGVPPIANEPASAPEATPQSTPATA</sequence>
<proteinExistence type="inferred from homology"/>
<accession>A0ABP0TYB4</accession>
<evidence type="ECO:0000256" key="2">
    <source>
        <dbReference type="ARBA" id="ARBA00004180"/>
    </source>
</evidence>
<name>A0ABP0TYB4_9BRYO</name>
<organism evidence="9 10">
    <name type="scientific">Sphagnum troendelagicum</name>
    <dbReference type="NCBI Taxonomy" id="128251"/>
    <lineage>
        <taxon>Eukaryota</taxon>
        <taxon>Viridiplantae</taxon>
        <taxon>Streptophyta</taxon>
        <taxon>Embryophyta</taxon>
        <taxon>Bryophyta</taxon>
        <taxon>Sphagnophytina</taxon>
        <taxon>Sphagnopsida</taxon>
        <taxon>Sphagnales</taxon>
        <taxon>Sphagnaceae</taxon>
        <taxon>Sphagnum</taxon>
    </lineage>
</organism>
<feature type="compositionally biased region" description="Pro residues" evidence="8">
    <location>
        <begin position="317"/>
        <end position="328"/>
    </location>
</feature>
<evidence type="ECO:0000256" key="1">
    <source>
        <dbReference type="ARBA" id="ARBA00003913"/>
    </source>
</evidence>
<dbReference type="EMBL" id="OZ019909">
    <property type="protein sequence ID" value="CAK9208450.1"/>
    <property type="molecule type" value="Genomic_DNA"/>
</dbReference>
<evidence type="ECO:0000313" key="10">
    <source>
        <dbReference type="Proteomes" id="UP001497512"/>
    </source>
</evidence>
<dbReference type="Proteomes" id="UP001497512">
    <property type="component" value="Chromosome 17"/>
</dbReference>
<feature type="region of interest" description="Disordered" evidence="8">
    <location>
        <begin position="61"/>
        <end position="178"/>
    </location>
</feature>
<protein>
    <recommendedName>
        <fullName evidence="7">Clathrin light chain</fullName>
    </recommendedName>
</protein>
<dbReference type="InterPro" id="IPR000996">
    <property type="entry name" value="Clathrin_L-chain"/>
</dbReference>
<comment type="function">
    <text evidence="1 7">Clathrin is the major protein of the polyhedral coat of coated pits and vesicles.</text>
</comment>
<keyword evidence="5 7" id="KW-0168">Coated pit</keyword>
<evidence type="ECO:0000256" key="7">
    <source>
        <dbReference type="RuleBase" id="RU363137"/>
    </source>
</evidence>
<dbReference type="Pfam" id="PF01086">
    <property type="entry name" value="Clathrin_lg_ch"/>
    <property type="match status" value="1"/>
</dbReference>
<evidence type="ECO:0000256" key="5">
    <source>
        <dbReference type="ARBA" id="ARBA00023176"/>
    </source>
</evidence>
<comment type="subcellular location">
    <subcellularLocation>
        <location evidence="2 7">Cytoplasmic vesicle membrane</location>
        <topology evidence="2 7">Peripheral membrane protein</topology>
        <orientation evidence="2 7">Cytoplasmic side</orientation>
    </subcellularLocation>
    <subcellularLocation>
        <location evidence="7">Membrane</location>
        <location evidence="7">Coated pit</location>
        <topology evidence="7">Peripheral membrane protein</topology>
        <orientation evidence="7">Cytoplasmic side</orientation>
    </subcellularLocation>
    <text evidence="7">Cytoplasmic face of coated pits and vesicles.</text>
</comment>
<feature type="region of interest" description="Disordered" evidence="8">
    <location>
        <begin position="1"/>
        <end position="31"/>
    </location>
</feature>
<feature type="region of interest" description="Disordered" evidence="8">
    <location>
        <begin position="263"/>
        <end position="371"/>
    </location>
</feature>
<gene>
    <name evidence="9" type="ORF">CSSPTR1EN2_LOCUS9189</name>
</gene>
<evidence type="ECO:0000256" key="6">
    <source>
        <dbReference type="ARBA" id="ARBA00023329"/>
    </source>
</evidence>
<keyword evidence="10" id="KW-1185">Reference proteome</keyword>
<evidence type="ECO:0000256" key="4">
    <source>
        <dbReference type="ARBA" id="ARBA00023136"/>
    </source>
</evidence>
<feature type="compositionally biased region" description="Polar residues" evidence="8">
    <location>
        <begin position="102"/>
        <end position="126"/>
    </location>
</feature>
<keyword evidence="4 7" id="KW-0472">Membrane</keyword>
<evidence type="ECO:0000313" key="9">
    <source>
        <dbReference type="EMBL" id="CAK9208450.1"/>
    </source>
</evidence>
<evidence type="ECO:0000256" key="3">
    <source>
        <dbReference type="ARBA" id="ARBA00005263"/>
    </source>
</evidence>
<dbReference type="PANTHER" id="PTHR10639:SF7">
    <property type="entry name" value="CLATHRIN LIGHT CHAIN"/>
    <property type="match status" value="1"/>
</dbReference>
<evidence type="ECO:0000256" key="8">
    <source>
        <dbReference type="SAM" id="MobiDB-lite"/>
    </source>
</evidence>